<dbReference type="Gene3D" id="3.40.190.10">
    <property type="entry name" value="Periplasmic binding protein-like II"/>
    <property type="match status" value="2"/>
</dbReference>
<evidence type="ECO:0000259" key="5">
    <source>
        <dbReference type="PROSITE" id="PS50931"/>
    </source>
</evidence>
<organism evidence="6 7">
    <name type="scientific">Cupriavidus basilensis</name>
    <dbReference type="NCBI Taxonomy" id="68895"/>
    <lineage>
        <taxon>Bacteria</taxon>
        <taxon>Pseudomonadati</taxon>
        <taxon>Pseudomonadota</taxon>
        <taxon>Betaproteobacteria</taxon>
        <taxon>Burkholderiales</taxon>
        <taxon>Burkholderiaceae</taxon>
        <taxon>Cupriavidus</taxon>
    </lineage>
</organism>
<dbReference type="InterPro" id="IPR036388">
    <property type="entry name" value="WH-like_DNA-bd_sf"/>
</dbReference>
<keyword evidence="7" id="KW-1185">Reference proteome</keyword>
<evidence type="ECO:0000256" key="2">
    <source>
        <dbReference type="ARBA" id="ARBA00023015"/>
    </source>
</evidence>
<gene>
    <name evidence="6" type="ORF">P3W85_17735</name>
</gene>
<keyword evidence="3" id="KW-0238">DNA-binding</keyword>
<evidence type="ECO:0000256" key="4">
    <source>
        <dbReference type="ARBA" id="ARBA00023163"/>
    </source>
</evidence>
<dbReference type="PANTHER" id="PTHR30126">
    <property type="entry name" value="HTH-TYPE TRANSCRIPTIONAL REGULATOR"/>
    <property type="match status" value="1"/>
</dbReference>
<comment type="caution">
    <text evidence="6">The sequence shown here is derived from an EMBL/GenBank/DDBJ whole genome shotgun (WGS) entry which is preliminary data.</text>
</comment>
<dbReference type="Proteomes" id="UP001216674">
    <property type="component" value="Unassembled WGS sequence"/>
</dbReference>
<proteinExistence type="inferred from homology"/>
<dbReference type="EMBL" id="JARJLM010000303">
    <property type="protein sequence ID" value="MDF3834784.1"/>
    <property type="molecule type" value="Genomic_DNA"/>
</dbReference>
<evidence type="ECO:0000256" key="1">
    <source>
        <dbReference type="ARBA" id="ARBA00009437"/>
    </source>
</evidence>
<dbReference type="InterPro" id="IPR005119">
    <property type="entry name" value="LysR_subst-bd"/>
</dbReference>
<dbReference type="PANTHER" id="PTHR30126:SF77">
    <property type="entry name" value="TRANSCRIPTIONAL REGULATORY PROTEIN"/>
    <property type="match status" value="1"/>
</dbReference>
<feature type="domain" description="HTH lysR-type" evidence="5">
    <location>
        <begin position="3"/>
        <end position="60"/>
    </location>
</feature>
<dbReference type="Gene3D" id="1.10.10.10">
    <property type="entry name" value="Winged helix-like DNA-binding domain superfamily/Winged helix DNA-binding domain"/>
    <property type="match status" value="1"/>
</dbReference>
<dbReference type="PRINTS" id="PR00039">
    <property type="entry name" value="HTHLYSR"/>
</dbReference>
<evidence type="ECO:0000313" key="6">
    <source>
        <dbReference type="EMBL" id="MDF3834784.1"/>
    </source>
</evidence>
<dbReference type="Pfam" id="PF03466">
    <property type="entry name" value="LysR_substrate"/>
    <property type="match status" value="1"/>
</dbReference>
<evidence type="ECO:0000313" key="7">
    <source>
        <dbReference type="Proteomes" id="UP001216674"/>
    </source>
</evidence>
<name>A0ABT6AQ77_9BURK</name>
<evidence type="ECO:0000256" key="3">
    <source>
        <dbReference type="ARBA" id="ARBA00023125"/>
    </source>
</evidence>
<accession>A0ABT6AQ77</accession>
<protein>
    <submittedName>
        <fullName evidence="6">LysR family transcriptional regulator</fullName>
    </submittedName>
</protein>
<sequence>MKITLRQIEAFYWTAKLGTIHGAAHHLHFSQPAISARIKELEAVLKMELFSRRQQRVELTVAGRSALSHAERVLSAGQDFERLGGAGPPLEGLLRLGSDESAAMVGLTETLTQLKLRHPKLIVELSIEVGTVLTEKLRNRQLDIAFHTNFGAGSHVIDELIGWVELQWLASRDLDIPDGEFLPSHAAELPIITNSPPSTLNGVVQKWLRSGGFDFDAVNSCNSLSLMLRLVRARHAIAVLPIAILREQLLTGELRVLPAKPPLPPTPYYVSYLDEERGAGIAAVIEVARTVLERERFFMKVAESSVDTATPVGSELEARR</sequence>
<dbReference type="CDD" id="cd05466">
    <property type="entry name" value="PBP2_LTTR_substrate"/>
    <property type="match status" value="1"/>
</dbReference>
<dbReference type="InterPro" id="IPR036390">
    <property type="entry name" value="WH_DNA-bd_sf"/>
</dbReference>
<dbReference type="SUPFAM" id="SSF53850">
    <property type="entry name" value="Periplasmic binding protein-like II"/>
    <property type="match status" value="1"/>
</dbReference>
<dbReference type="Pfam" id="PF00126">
    <property type="entry name" value="HTH_1"/>
    <property type="match status" value="1"/>
</dbReference>
<keyword evidence="4" id="KW-0804">Transcription</keyword>
<comment type="similarity">
    <text evidence="1">Belongs to the LysR transcriptional regulatory family.</text>
</comment>
<dbReference type="SUPFAM" id="SSF46785">
    <property type="entry name" value="Winged helix' DNA-binding domain"/>
    <property type="match status" value="1"/>
</dbReference>
<dbReference type="InterPro" id="IPR000847">
    <property type="entry name" value="LysR_HTH_N"/>
</dbReference>
<dbReference type="RefSeq" id="WP_276265755.1">
    <property type="nucleotide sequence ID" value="NZ_JARJLM010000303.1"/>
</dbReference>
<dbReference type="PROSITE" id="PS50931">
    <property type="entry name" value="HTH_LYSR"/>
    <property type="match status" value="1"/>
</dbReference>
<keyword evidence="2" id="KW-0805">Transcription regulation</keyword>
<reference evidence="6 7" key="1">
    <citation type="submission" date="2023-03" db="EMBL/GenBank/DDBJ databases">
        <title>Draft assemblies of triclosan tolerant bacteria isolated from returned activated sludge.</title>
        <authorList>
            <person name="Van Hamelsveld S."/>
        </authorList>
    </citation>
    <scope>NUCLEOTIDE SEQUENCE [LARGE SCALE GENOMIC DNA]</scope>
    <source>
        <strain evidence="6 7">GW210010_S58</strain>
    </source>
</reference>